<dbReference type="EC" id="3.1.3.8" evidence="2"/>
<evidence type="ECO:0000313" key="6">
    <source>
        <dbReference type="RefSeq" id="XP_033533131.1"/>
    </source>
</evidence>
<dbReference type="SUPFAM" id="SSF53254">
    <property type="entry name" value="Phosphoglycerate mutase-like"/>
    <property type="match status" value="1"/>
</dbReference>
<proteinExistence type="inferred from homology"/>
<keyword evidence="5" id="KW-1185">Reference proteome</keyword>
<dbReference type="CDD" id="cd07061">
    <property type="entry name" value="HP_HAP_like"/>
    <property type="match status" value="1"/>
</dbReference>
<evidence type="ECO:0000313" key="4">
    <source>
        <dbReference type="EMBL" id="KAF1811500.1"/>
    </source>
</evidence>
<reference evidence="6" key="2">
    <citation type="submission" date="2020-04" db="EMBL/GenBank/DDBJ databases">
        <authorList>
            <consortium name="NCBI Genome Project"/>
        </authorList>
    </citation>
    <scope>NUCLEOTIDE SEQUENCE</scope>
    <source>
        <strain evidence="6">CBS 781.70</strain>
    </source>
</reference>
<organism evidence="4">
    <name type="scientific">Eremomyces bilateralis CBS 781.70</name>
    <dbReference type="NCBI Taxonomy" id="1392243"/>
    <lineage>
        <taxon>Eukaryota</taxon>
        <taxon>Fungi</taxon>
        <taxon>Dikarya</taxon>
        <taxon>Ascomycota</taxon>
        <taxon>Pezizomycotina</taxon>
        <taxon>Dothideomycetes</taxon>
        <taxon>Dothideomycetes incertae sedis</taxon>
        <taxon>Eremomycetales</taxon>
        <taxon>Eremomycetaceae</taxon>
        <taxon>Eremomyces</taxon>
    </lineage>
</organism>
<reference evidence="4 6" key="1">
    <citation type="submission" date="2020-01" db="EMBL/GenBank/DDBJ databases">
        <authorList>
            <consortium name="DOE Joint Genome Institute"/>
            <person name="Haridas S."/>
            <person name="Albert R."/>
            <person name="Binder M."/>
            <person name="Bloem J."/>
            <person name="Labutti K."/>
            <person name="Salamov A."/>
            <person name="Andreopoulos B."/>
            <person name="Baker S.E."/>
            <person name="Barry K."/>
            <person name="Bills G."/>
            <person name="Bluhm B.H."/>
            <person name="Cannon C."/>
            <person name="Castanera R."/>
            <person name="Culley D.E."/>
            <person name="Daum C."/>
            <person name="Ezra D."/>
            <person name="Gonzalez J.B."/>
            <person name="Henrissat B."/>
            <person name="Kuo A."/>
            <person name="Liang C."/>
            <person name="Lipzen A."/>
            <person name="Lutzoni F."/>
            <person name="Magnuson J."/>
            <person name="Mondo S."/>
            <person name="Nolan M."/>
            <person name="Ohm R."/>
            <person name="Pangilinan J."/>
            <person name="Park H.-J."/>
            <person name="Ramirez L."/>
            <person name="Alfaro M."/>
            <person name="Sun H."/>
            <person name="Tritt A."/>
            <person name="Yoshinaga Y."/>
            <person name="Zwiers L.-H."/>
            <person name="Turgeon B.G."/>
            <person name="Goodwin S.B."/>
            <person name="Spatafora J.W."/>
            <person name="Crous P.W."/>
            <person name="Grigoriev I.V."/>
        </authorList>
    </citation>
    <scope>NUCLEOTIDE SEQUENCE</scope>
    <source>
        <strain evidence="4 6">CBS 781.70</strain>
    </source>
</reference>
<dbReference type="InterPro" id="IPR029033">
    <property type="entry name" value="His_PPase_superfam"/>
</dbReference>
<dbReference type="AlphaFoldDB" id="A0A6G1G0P8"/>
<dbReference type="GeneID" id="54417683"/>
<keyword evidence="3" id="KW-0378">Hydrolase</keyword>
<dbReference type="GO" id="GO:0016158">
    <property type="term" value="F:inositol hexakisphosphate 3-phosphatase activity"/>
    <property type="evidence" value="ECO:0007669"/>
    <property type="project" value="UniProtKB-EC"/>
</dbReference>
<dbReference type="EMBL" id="ML975161">
    <property type="protein sequence ID" value="KAF1811500.1"/>
    <property type="molecule type" value="Genomic_DNA"/>
</dbReference>
<dbReference type="OrthoDB" id="10257284at2759"/>
<dbReference type="PANTHER" id="PTHR11567:SF110">
    <property type="entry name" value="2-PHOSPHOXYLOSE PHOSPHATASE 1"/>
    <property type="match status" value="1"/>
</dbReference>
<dbReference type="InterPro" id="IPR050645">
    <property type="entry name" value="Histidine_acid_phosphatase"/>
</dbReference>
<evidence type="ECO:0000256" key="2">
    <source>
        <dbReference type="ARBA" id="ARBA00012632"/>
    </source>
</evidence>
<dbReference type="PROSITE" id="PS00616">
    <property type="entry name" value="HIS_ACID_PHOSPHAT_1"/>
    <property type="match status" value="1"/>
</dbReference>
<dbReference type="PANTHER" id="PTHR11567">
    <property type="entry name" value="ACID PHOSPHATASE-RELATED"/>
    <property type="match status" value="1"/>
</dbReference>
<dbReference type="InterPro" id="IPR000560">
    <property type="entry name" value="His_Pase_clade-2"/>
</dbReference>
<comment type="similarity">
    <text evidence="1">Belongs to the histidine acid phosphatase family.</text>
</comment>
<dbReference type="Gene3D" id="3.40.50.1240">
    <property type="entry name" value="Phosphoglycerate mutase-like"/>
    <property type="match status" value="1"/>
</dbReference>
<accession>A0A6G1G0P8</accession>
<dbReference type="RefSeq" id="XP_033533131.1">
    <property type="nucleotide sequence ID" value="XM_033677113.1"/>
</dbReference>
<evidence type="ECO:0000313" key="5">
    <source>
        <dbReference type="Proteomes" id="UP000504638"/>
    </source>
</evidence>
<dbReference type="InterPro" id="IPR033379">
    <property type="entry name" value="Acid_Pase_AS"/>
</dbReference>
<reference evidence="6" key="3">
    <citation type="submission" date="2025-04" db="UniProtKB">
        <authorList>
            <consortium name="RefSeq"/>
        </authorList>
    </citation>
    <scope>IDENTIFICATION</scope>
    <source>
        <strain evidence="6">CBS 781.70</strain>
    </source>
</reference>
<name>A0A6G1G0P8_9PEZI</name>
<evidence type="ECO:0000256" key="1">
    <source>
        <dbReference type="ARBA" id="ARBA00005375"/>
    </source>
</evidence>
<evidence type="ECO:0000256" key="3">
    <source>
        <dbReference type="ARBA" id="ARBA00022801"/>
    </source>
</evidence>
<gene>
    <name evidence="4 6" type="ORF">P152DRAFT_418869</name>
</gene>
<dbReference type="Proteomes" id="UP000504638">
    <property type="component" value="Unplaced"/>
</dbReference>
<sequence length="514" mass="56816">MTSLVPREPYTADELRSLYPEGLELQLVQVLLRHGERTPVSARFQNTGLHGHWPYCNAARTLTSAVLSTSDFSKWGSLKYQRSLETFGPDDGPVLTAGPKQESDAICLPGELTDLGRKTTLELGHRLRRLYVDQLGFMPKVISNTDMIYLRSTPIPRALESMQQAFSGMYPSSALTADCPPPTIYQRTPANETLYPNDSGCRRFAHLNRAFAERTAARWNGSPEMRYVNKKIGKWMPDGLVAVDSRPRLSGIMDSVNATFAHGAPTKLPAEFYDPKLREILDKVAVEEWFAGYTESREYRMLGIGALAGDIVSRMVGNAEQAAVDASAQGGGDDDDVRAGKERETGIKFALSGCHDTTLAALLTGLGAFKGEKWPPFTSHIAVELFKKTESKVESEAEGSEDAATLAKKPKGFWNKKSAGKLEGIARRPMQELTEDEKQRLEGYFVRLRYNDKVMQVPGCKLPGNHLEGDESFCTLTAFKTLVDKFTPPNWKKACGSNLDSPKFPPEIEPAGEL</sequence>
<protein>
    <recommendedName>
        <fullName evidence="2">3-phytase</fullName>
        <ecNumber evidence="2">3.1.3.8</ecNumber>
    </recommendedName>
</protein>
<dbReference type="Pfam" id="PF00328">
    <property type="entry name" value="His_Phos_2"/>
    <property type="match status" value="1"/>
</dbReference>